<dbReference type="PANTHER" id="PTHR24255">
    <property type="entry name" value="COMPLEMENT COMPONENT 1, S SUBCOMPONENT-RELATED"/>
    <property type="match status" value="1"/>
</dbReference>
<proteinExistence type="predicted"/>
<feature type="domain" description="ZP" evidence="4">
    <location>
        <begin position="208"/>
        <end position="473"/>
    </location>
</feature>
<dbReference type="SMART" id="SM00241">
    <property type="entry name" value="ZP"/>
    <property type="match status" value="1"/>
</dbReference>
<feature type="domain" description="CUB" evidence="3">
    <location>
        <begin position="52"/>
        <end position="155"/>
    </location>
</feature>
<keyword evidence="6" id="KW-1185">Reference proteome</keyword>
<dbReference type="Gene3D" id="2.60.120.290">
    <property type="entry name" value="Spermadhesin, CUB domain"/>
    <property type="match status" value="1"/>
</dbReference>
<dbReference type="Proteomes" id="UP001158576">
    <property type="component" value="Chromosome 2"/>
</dbReference>
<dbReference type="PROSITE" id="PS51034">
    <property type="entry name" value="ZP_2"/>
    <property type="match status" value="1"/>
</dbReference>
<accession>A0ABN7T0A0</accession>
<keyword evidence="1" id="KW-1015">Disulfide bond</keyword>
<sequence length="574" mass="64218">MEFSFDSDVICSFRLDFESNLDYRSLVEEFGNLTAPPELLGWNFGEIFLDECGGIIDEPQIITSPGYERGYYYGNLNCTWIIELDNVVSFNIVKVDFELENSFECQFDSVTFNEISVYCGTFFETQNIDGGSARIVFQTDEFDAYKGFKLNITELTMASSTISTTASTIPASTSTFIFKTESIITDSNTIMPSTTSSNCLKAHFATVDCTNYSFVVTLDQNCFDSHWNRGEQWNETLIFGSSGDPLCEFNVADQGSTTFEIKFDECGVVPNYPDSSDKSVIDFNLAGKVKETLIGNDDIESFFDFNYKCEYRGVTEVEEIAELYDADILKVNNTLTLDSSVIPALLSCPISESLFFTSPFDYCEINNGILKLGDLFYVGWTNLFANDLLGAMKFRIENIWIGPSSGEKTLHFVSDGCLKAPFDTGRNIIYPWGRDIEWSAFKFKNSNNVFFTFELIMCIENDTEFCMGATDCGSGIGNQALFVNWLASNDPSNAKRKRKSSADEKGSVFQTQDLVEITGANVEVIVPENAKTREETINGQTIILLSDQLASINSGASGNFSTFLLFFAFSFFFF</sequence>
<dbReference type="InterPro" id="IPR035914">
    <property type="entry name" value="Sperma_CUB_dom_sf"/>
</dbReference>
<evidence type="ECO:0000313" key="5">
    <source>
        <dbReference type="EMBL" id="CAG5109642.1"/>
    </source>
</evidence>
<dbReference type="InterPro" id="IPR001507">
    <property type="entry name" value="ZP_dom"/>
</dbReference>
<protein>
    <submittedName>
        <fullName evidence="5">Oidioi.mRNA.OKI2018_I69.chr2.g4157.t1.cds</fullName>
    </submittedName>
</protein>
<evidence type="ECO:0000256" key="2">
    <source>
        <dbReference type="PROSITE-ProRule" id="PRU00059"/>
    </source>
</evidence>
<gene>
    <name evidence="5" type="ORF">OKIOD_LOCUS12922</name>
</gene>
<name>A0ABN7T0A0_OIKDI</name>
<evidence type="ECO:0000256" key="1">
    <source>
        <dbReference type="ARBA" id="ARBA00023157"/>
    </source>
</evidence>
<dbReference type="Pfam" id="PF00431">
    <property type="entry name" value="CUB"/>
    <property type="match status" value="1"/>
</dbReference>
<evidence type="ECO:0000259" key="4">
    <source>
        <dbReference type="PROSITE" id="PS51034"/>
    </source>
</evidence>
<dbReference type="SUPFAM" id="SSF49854">
    <property type="entry name" value="Spermadhesin, CUB domain"/>
    <property type="match status" value="1"/>
</dbReference>
<dbReference type="InterPro" id="IPR000859">
    <property type="entry name" value="CUB_dom"/>
</dbReference>
<comment type="caution">
    <text evidence="2">Lacks conserved residue(s) required for the propagation of feature annotation.</text>
</comment>
<dbReference type="EMBL" id="OU015567">
    <property type="protein sequence ID" value="CAG5109642.1"/>
    <property type="molecule type" value="Genomic_DNA"/>
</dbReference>
<evidence type="ECO:0000313" key="6">
    <source>
        <dbReference type="Proteomes" id="UP001158576"/>
    </source>
</evidence>
<dbReference type="PANTHER" id="PTHR24255:SF31">
    <property type="entry name" value="CUBILIN-LIKE PROTEIN"/>
    <property type="match status" value="1"/>
</dbReference>
<organism evidence="5 6">
    <name type="scientific">Oikopleura dioica</name>
    <name type="common">Tunicate</name>
    <dbReference type="NCBI Taxonomy" id="34765"/>
    <lineage>
        <taxon>Eukaryota</taxon>
        <taxon>Metazoa</taxon>
        <taxon>Chordata</taxon>
        <taxon>Tunicata</taxon>
        <taxon>Appendicularia</taxon>
        <taxon>Copelata</taxon>
        <taxon>Oikopleuridae</taxon>
        <taxon>Oikopleura</taxon>
    </lineage>
</organism>
<dbReference type="SMART" id="SM00042">
    <property type="entry name" value="CUB"/>
    <property type="match status" value="1"/>
</dbReference>
<evidence type="ECO:0000259" key="3">
    <source>
        <dbReference type="PROSITE" id="PS01180"/>
    </source>
</evidence>
<dbReference type="CDD" id="cd00041">
    <property type="entry name" value="CUB"/>
    <property type="match status" value="1"/>
</dbReference>
<reference evidence="5 6" key="1">
    <citation type="submission" date="2021-04" db="EMBL/GenBank/DDBJ databases">
        <authorList>
            <person name="Bliznina A."/>
        </authorList>
    </citation>
    <scope>NUCLEOTIDE SEQUENCE [LARGE SCALE GENOMIC DNA]</scope>
</reference>
<dbReference type="PROSITE" id="PS01180">
    <property type="entry name" value="CUB"/>
    <property type="match status" value="1"/>
</dbReference>